<dbReference type="AlphaFoldDB" id="A0A0A9F8U1"/>
<organism evidence="1">
    <name type="scientific">Arundo donax</name>
    <name type="common">Giant reed</name>
    <name type="synonym">Donax arundinaceus</name>
    <dbReference type="NCBI Taxonomy" id="35708"/>
    <lineage>
        <taxon>Eukaryota</taxon>
        <taxon>Viridiplantae</taxon>
        <taxon>Streptophyta</taxon>
        <taxon>Embryophyta</taxon>
        <taxon>Tracheophyta</taxon>
        <taxon>Spermatophyta</taxon>
        <taxon>Magnoliopsida</taxon>
        <taxon>Liliopsida</taxon>
        <taxon>Poales</taxon>
        <taxon>Poaceae</taxon>
        <taxon>PACMAD clade</taxon>
        <taxon>Arundinoideae</taxon>
        <taxon>Arundineae</taxon>
        <taxon>Arundo</taxon>
    </lineage>
</organism>
<dbReference type="EMBL" id="GBRH01190297">
    <property type="protein sequence ID" value="JAE07599.1"/>
    <property type="molecule type" value="Transcribed_RNA"/>
</dbReference>
<reference evidence="1" key="2">
    <citation type="journal article" date="2015" name="Data Brief">
        <title>Shoot transcriptome of the giant reed, Arundo donax.</title>
        <authorList>
            <person name="Barrero R.A."/>
            <person name="Guerrero F.D."/>
            <person name="Moolhuijzen P."/>
            <person name="Goolsby J.A."/>
            <person name="Tidwell J."/>
            <person name="Bellgard S.E."/>
            <person name="Bellgard M.I."/>
        </authorList>
    </citation>
    <scope>NUCLEOTIDE SEQUENCE</scope>
    <source>
        <tissue evidence="1">Shoot tissue taken approximately 20 cm above the soil surface</tissue>
    </source>
</reference>
<evidence type="ECO:0000313" key="1">
    <source>
        <dbReference type="EMBL" id="JAE07599.1"/>
    </source>
</evidence>
<sequence>MLTHRFGIASCVCMSGLVFVSSVEKTLFIKLFITTSRILRIAVTCPLQHHRSTMGAN</sequence>
<name>A0A0A9F8U1_ARUDO</name>
<protein>
    <submittedName>
        <fullName evidence="1">Uncharacterized protein</fullName>
    </submittedName>
</protein>
<proteinExistence type="predicted"/>
<accession>A0A0A9F8U1</accession>
<reference evidence="1" key="1">
    <citation type="submission" date="2014-09" db="EMBL/GenBank/DDBJ databases">
        <authorList>
            <person name="Magalhaes I.L.F."/>
            <person name="Oliveira U."/>
            <person name="Santos F.R."/>
            <person name="Vidigal T.H.D.A."/>
            <person name="Brescovit A.D."/>
            <person name="Santos A.J."/>
        </authorList>
    </citation>
    <scope>NUCLEOTIDE SEQUENCE</scope>
    <source>
        <tissue evidence="1">Shoot tissue taken approximately 20 cm above the soil surface</tissue>
    </source>
</reference>